<dbReference type="GO" id="GO:0071439">
    <property type="term" value="C:clathrin complex"/>
    <property type="evidence" value="ECO:0007669"/>
    <property type="project" value="TreeGrafter"/>
</dbReference>
<dbReference type="AlphaFoldDB" id="A0A5J4UFQ8"/>
<evidence type="ECO:0000313" key="2">
    <source>
        <dbReference type="EMBL" id="KAA6369488.1"/>
    </source>
</evidence>
<dbReference type="EMBL" id="SNRW01016318">
    <property type="protein sequence ID" value="KAA6369488.1"/>
    <property type="molecule type" value="Genomic_DNA"/>
</dbReference>
<dbReference type="InterPro" id="IPR016025">
    <property type="entry name" value="Clathrin_H-chain_N"/>
</dbReference>
<evidence type="ECO:0000313" key="3">
    <source>
        <dbReference type="Proteomes" id="UP000324800"/>
    </source>
</evidence>
<gene>
    <name evidence="2" type="ORF">EZS28_034984</name>
</gene>
<dbReference type="GO" id="GO:0030130">
    <property type="term" value="C:clathrin coat of trans-Golgi network vesicle"/>
    <property type="evidence" value="ECO:0007669"/>
    <property type="project" value="InterPro"/>
</dbReference>
<dbReference type="InterPro" id="IPR016024">
    <property type="entry name" value="ARM-type_fold"/>
</dbReference>
<dbReference type="Pfam" id="PF13838">
    <property type="entry name" value="Clathrin_H_link"/>
    <property type="match status" value="1"/>
</dbReference>
<protein>
    <submittedName>
        <fullName evidence="2">Putative Clathrin heavy chain</fullName>
    </submittedName>
</protein>
<feature type="non-terminal residue" evidence="2">
    <location>
        <position position="383"/>
    </location>
</feature>
<name>A0A5J4UFQ8_9EUKA</name>
<dbReference type="OrthoDB" id="2113814at2759"/>
<dbReference type="PANTHER" id="PTHR10292">
    <property type="entry name" value="CLATHRIN HEAVY CHAIN RELATED"/>
    <property type="match status" value="1"/>
</dbReference>
<dbReference type="Pfam" id="PF09268">
    <property type="entry name" value="Clathrin-link"/>
    <property type="match status" value="1"/>
</dbReference>
<organism evidence="2 3">
    <name type="scientific">Streblomastix strix</name>
    <dbReference type="NCBI Taxonomy" id="222440"/>
    <lineage>
        <taxon>Eukaryota</taxon>
        <taxon>Metamonada</taxon>
        <taxon>Preaxostyla</taxon>
        <taxon>Oxymonadida</taxon>
        <taxon>Streblomastigidae</taxon>
        <taxon>Streblomastix</taxon>
    </lineage>
</organism>
<dbReference type="InterPro" id="IPR015348">
    <property type="entry name" value="Clathrin_H-chain_linker_core"/>
</dbReference>
<dbReference type="GO" id="GO:0006886">
    <property type="term" value="P:intracellular protein transport"/>
    <property type="evidence" value="ECO:0007669"/>
    <property type="project" value="InterPro"/>
</dbReference>
<dbReference type="GO" id="GO:0005198">
    <property type="term" value="F:structural molecule activity"/>
    <property type="evidence" value="ECO:0007669"/>
    <property type="project" value="InterPro"/>
</dbReference>
<dbReference type="PANTHER" id="PTHR10292:SF1">
    <property type="entry name" value="CLATHRIN HEAVY CHAIN"/>
    <property type="match status" value="1"/>
</dbReference>
<reference evidence="2 3" key="1">
    <citation type="submission" date="2019-03" db="EMBL/GenBank/DDBJ databases">
        <title>Single cell metagenomics reveals metabolic interactions within the superorganism composed of flagellate Streblomastix strix and complex community of Bacteroidetes bacteria on its surface.</title>
        <authorList>
            <person name="Treitli S.C."/>
            <person name="Kolisko M."/>
            <person name="Husnik F."/>
            <person name="Keeling P."/>
            <person name="Hampl V."/>
        </authorList>
    </citation>
    <scope>NUCLEOTIDE SEQUENCE [LARGE SCALE GENOMIC DNA]</scope>
    <source>
        <strain evidence="2">ST1C</strain>
    </source>
</reference>
<accession>A0A5J4UFQ8</accession>
<dbReference type="SUPFAM" id="SSF48371">
    <property type="entry name" value="ARM repeat"/>
    <property type="match status" value="1"/>
</dbReference>
<dbReference type="GO" id="GO:0032051">
    <property type="term" value="F:clathrin light chain binding"/>
    <property type="evidence" value="ECO:0007669"/>
    <property type="project" value="TreeGrafter"/>
</dbReference>
<feature type="domain" description="Clathrin heavy chain linker core motif" evidence="1">
    <location>
        <begin position="323"/>
        <end position="346"/>
    </location>
</feature>
<proteinExistence type="predicted"/>
<dbReference type="GO" id="GO:0030132">
    <property type="term" value="C:clathrin coat of coated pit"/>
    <property type="evidence" value="ECO:0007669"/>
    <property type="project" value="InterPro"/>
</dbReference>
<sequence length="383" mass="41936">MDPIKKRTLMDLTKIVSDPSLISFSQTSLQSETALCCQNLISGEKTVTQLNPRNPTFRAQNRMAAELVVPHPKKNILAVKGGQLLQIYDLDLQAKLKSTKMTENIEYMKWVDEKTLVLVSSTNVYEWGLDSESNPEVLFIRLSQLAGWNISNFRTDGKRVWCLLLASSVDQTSGKLIGSMQIYNREKKKSQYVPAHTGMYVEAVLEGQSEKSTLFCMAAGSKLLMNEVSPVAAGVTALRASADIIYTDPNDFPVAIEYSERYGLILLVSAQGILSAFEIGTATLVVMSKVSTSLIFTSVSEHTEDGLIGVNVQGQVLQIGVDERAIVPYITQKLQNVPLAVRIAGRAKLSGCEDLFIQQFEANFLAQNYGEAAKMAAIAPGGV</sequence>
<dbReference type="Proteomes" id="UP000324800">
    <property type="component" value="Unassembled WGS sequence"/>
</dbReference>
<dbReference type="GO" id="GO:0006898">
    <property type="term" value="P:receptor-mediated endocytosis"/>
    <property type="evidence" value="ECO:0007669"/>
    <property type="project" value="TreeGrafter"/>
</dbReference>
<dbReference type="Gene3D" id="2.130.10.110">
    <property type="entry name" value="Clathrin heavy-chain terminal domain"/>
    <property type="match status" value="1"/>
</dbReference>
<comment type="caution">
    <text evidence="2">The sequence shown here is derived from an EMBL/GenBank/DDBJ whole genome shotgun (WGS) entry which is preliminary data.</text>
</comment>
<dbReference type="SUPFAM" id="SSF50989">
    <property type="entry name" value="Clathrin heavy-chain terminal domain"/>
    <property type="match status" value="1"/>
</dbReference>
<evidence type="ECO:0000259" key="1">
    <source>
        <dbReference type="Pfam" id="PF09268"/>
    </source>
</evidence>